<dbReference type="Pfam" id="PF07883">
    <property type="entry name" value="Cupin_2"/>
    <property type="match status" value="1"/>
</dbReference>
<organism evidence="3 4">
    <name type="scientific">Mucilaginibacter ginsenosidivorax</name>
    <dbReference type="NCBI Taxonomy" id="862126"/>
    <lineage>
        <taxon>Bacteria</taxon>
        <taxon>Pseudomonadati</taxon>
        <taxon>Bacteroidota</taxon>
        <taxon>Sphingobacteriia</taxon>
        <taxon>Sphingobacteriales</taxon>
        <taxon>Sphingobacteriaceae</taxon>
        <taxon>Mucilaginibacter</taxon>
    </lineage>
</organism>
<evidence type="ECO:0000259" key="2">
    <source>
        <dbReference type="Pfam" id="PF07883"/>
    </source>
</evidence>
<gene>
    <name evidence="3" type="ORF">FSB76_26025</name>
</gene>
<dbReference type="InterPro" id="IPR011051">
    <property type="entry name" value="RmlC_Cupin_sf"/>
</dbReference>
<dbReference type="SUPFAM" id="SSF51182">
    <property type="entry name" value="RmlC-like cupins"/>
    <property type="match status" value="1"/>
</dbReference>
<dbReference type="CDD" id="cd02233">
    <property type="entry name" value="cupin_HNL-like"/>
    <property type="match status" value="1"/>
</dbReference>
<dbReference type="OrthoDB" id="9802489at2"/>
<dbReference type="PANTHER" id="PTHR43698">
    <property type="entry name" value="RIBD C-TERMINAL DOMAIN CONTAINING PROTEIN"/>
    <property type="match status" value="1"/>
</dbReference>
<evidence type="ECO:0000313" key="3">
    <source>
        <dbReference type="EMBL" id="QEC79237.1"/>
    </source>
</evidence>
<accession>A0A5B8W6Z6</accession>
<dbReference type="KEGG" id="mgk:FSB76_26025"/>
<dbReference type="PANTHER" id="PTHR43698:SF1">
    <property type="entry name" value="BLL4564 PROTEIN"/>
    <property type="match status" value="1"/>
</dbReference>
<dbReference type="Proteomes" id="UP000321362">
    <property type="component" value="Chromosome"/>
</dbReference>
<feature type="signal peptide" evidence="1">
    <location>
        <begin position="1"/>
        <end position="21"/>
    </location>
</feature>
<sequence length="152" mass="16526">MKKLLLITCGLFAGFTMRATAQNAPVFPKGEISTVNNHTGTVWLTELNKADSTIDINVANATFAAGAKLDWHIHPAGQILMITEGTGYYQEKGKPIRIVHKGDVINCDPGVAHWHGASPNSLFTYIAVSTNSAKNKTIWLQRVTDAEYNSAN</sequence>
<dbReference type="RefSeq" id="WP_147058630.1">
    <property type="nucleotide sequence ID" value="NZ_CP042437.1"/>
</dbReference>
<dbReference type="InterPro" id="IPR013096">
    <property type="entry name" value="Cupin_2"/>
</dbReference>
<evidence type="ECO:0000256" key="1">
    <source>
        <dbReference type="SAM" id="SignalP"/>
    </source>
</evidence>
<dbReference type="InterPro" id="IPR047263">
    <property type="entry name" value="HNL-like_cupin"/>
</dbReference>
<proteinExistence type="predicted"/>
<dbReference type="InterPro" id="IPR014710">
    <property type="entry name" value="RmlC-like_jellyroll"/>
</dbReference>
<protein>
    <submittedName>
        <fullName evidence="3">Cupin domain-containing protein</fullName>
    </submittedName>
</protein>
<keyword evidence="4" id="KW-1185">Reference proteome</keyword>
<dbReference type="EMBL" id="CP042437">
    <property type="protein sequence ID" value="QEC79237.1"/>
    <property type="molecule type" value="Genomic_DNA"/>
</dbReference>
<keyword evidence="1" id="KW-0732">Signal</keyword>
<dbReference type="Gene3D" id="2.60.120.10">
    <property type="entry name" value="Jelly Rolls"/>
    <property type="match status" value="1"/>
</dbReference>
<dbReference type="AlphaFoldDB" id="A0A5B8W6Z6"/>
<name>A0A5B8W6Z6_9SPHI</name>
<feature type="chain" id="PRO_5022697802" evidence="1">
    <location>
        <begin position="22"/>
        <end position="152"/>
    </location>
</feature>
<evidence type="ECO:0000313" key="4">
    <source>
        <dbReference type="Proteomes" id="UP000321362"/>
    </source>
</evidence>
<feature type="domain" description="Cupin type-2" evidence="2">
    <location>
        <begin position="62"/>
        <end position="117"/>
    </location>
</feature>
<reference evidence="3 4" key="1">
    <citation type="journal article" date="2013" name="J. Microbiol.">
        <title>Mucilaginibacter ginsenosidivorax sp. nov., with ginsenoside converting activity isolated from sediment.</title>
        <authorList>
            <person name="Kim J.K."/>
            <person name="Choi T.E."/>
            <person name="Liu Q.M."/>
            <person name="Park H.Y."/>
            <person name="Yi T.H."/>
            <person name="Yoon M.H."/>
            <person name="Kim S.C."/>
            <person name="Im W.T."/>
        </authorList>
    </citation>
    <scope>NUCLEOTIDE SEQUENCE [LARGE SCALE GENOMIC DNA]</scope>
    <source>
        <strain evidence="3 4">KHI28</strain>
    </source>
</reference>